<organism evidence="2 3">
    <name type="scientific">Spelaeicoccus albus</name>
    <dbReference type="NCBI Taxonomy" id="1280376"/>
    <lineage>
        <taxon>Bacteria</taxon>
        <taxon>Bacillati</taxon>
        <taxon>Actinomycetota</taxon>
        <taxon>Actinomycetes</taxon>
        <taxon>Micrococcales</taxon>
        <taxon>Brevibacteriaceae</taxon>
        <taxon>Spelaeicoccus</taxon>
    </lineage>
</organism>
<dbReference type="RefSeq" id="WP_237248783.1">
    <property type="nucleotide sequence ID" value="NZ_JACBZP010000001.1"/>
</dbReference>
<dbReference type="InterPro" id="IPR003477">
    <property type="entry name" value="PemK-like"/>
</dbReference>
<dbReference type="GO" id="GO:0003677">
    <property type="term" value="F:DNA binding"/>
    <property type="evidence" value="ECO:0007669"/>
    <property type="project" value="InterPro"/>
</dbReference>
<evidence type="ECO:0000313" key="2">
    <source>
        <dbReference type="EMBL" id="NYI68695.1"/>
    </source>
</evidence>
<dbReference type="EMBL" id="JACBZP010000001">
    <property type="protein sequence ID" value="NYI68695.1"/>
    <property type="molecule type" value="Genomic_DNA"/>
</dbReference>
<protein>
    <recommendedName>
        <fullName evidence="4">PemK-like, MazF-like toxin of type II toxin-antitoxin system</fullName>
    </recommendedName>
</protein>
<keyword evidence="3" id="KW-1185">Reference proteome</keyword>
<dbReference type="SUPFAM" id="SSF50118">
    <property type="entry name" value="Cell growth inhibitor/plasmid maintenance toxic component"/>
    <property type="match status" value="1"/>
</dbReference>
<dbReference type="AlphaFoldDB" id="A0A7Z0D4H9"/>
<evidence type="ECO:0008006" key="4">
    <source>
        <dbReference type="Google" id="ProtNLM"/>
    </source>
</evidence>
<dbReference type="Pfam" id="PF02452">
    <property type="entry name" value="PemK_toxin"/>
    <property type="match status" value="1"/>
</dbReference>
<proteinExistence type="predicted"/>
<name>A0A7Z0D4H9_9MICO</name>
<sequence>MGIGDYARRMAGRAVRSGVRSVARVALDRLDRASQQRGGPSIPIPEDLRRKPRADRSRSKGPIVTGEVISDYPGDFTARVSPRYAPDPDGKPDPGEIVWGWVPFEDDYSRGKDRPVLVVGHDGRWLLVLMLTSRDHIDPSHNGLRADHGDYWFDIGSGPWDSRGRNSEIRLDRVIRMQESAVRREGAVMPRRRFDAVVRAMQHARFSDPL</sequence>
<feature type="compositionally biased region" description="Basic and acidic residues" evidence="1">
    <location>
        <begin position="46"/>
        <end position="58"/>
    </location>
</feature>
<evidence type="ECO:0000313" key="3">
    <source>
        <dbReference type="Proteomes" id="UP000539111"/>
    </source>
</evidence>
<dbReference type="Proteomes" id="UP000539111">
    <property type="component" value="Unassembled WGS sequence"/>
</dbReference>
<comment type="caution">
    <text evidence="2">The sequence shown here is derived from an EMBL/GenBank/DDBJ whole genome shotgun (WGS) entry which is preliminary data.</text>
</comment>
<accession>A0A7Z0D4H9</accession>
<evidence type="ECO:0000256" key="1">
    <source>
        <dbReference type="SAM" id="MobiDB-lite"/>
    </source>
</evidence>
<reference evidence="2 3" key="1">
    <citation type="submission" date="2020-07" db="EMBL/GenBank/DDBJ databases">
        <title>Sequencing the genomes of 1000 actinobacteria strains.</title>
        <authorList>
            <person name="Klenk H.-P."/>
        </authorList>
    </citation>
    <scope>NUCLEOTIDE SEQUENCE [LARGE SCALE GENOMIC DNA]</scope>
    <source>
        <strain evidence="2 3">DSM 26341</strain>
    </source>
</reference>
<gene>
    <name evidence="2" type="ORF">BJY26_003001</name>
</gene>
<feature type="region of interest" description="Disordered" evidence="1">
    <location>
        <begin position="31"/>
        <end position="66"/>
    </location>
</feature>